<dbReference type="KEGG" id="bfo:118415670"/>
<dbReference type="GeneID" id="118415670"/>
<protein>
    <submittedName>
        <fullName evidence="4">Regucalcin-like</fullName>
    </submittedName>
</protein>
<evidence type="ECO:0000313" key="3">
    <source>
        <dbReference type="Proteomes" id="UP000001554"/>
    </source>
</evidence>
<dbReference type="Gene3D" id="2.120.10.30">
    <property type="entry name" value="TolB, C-terminal domain"/>
    <property type="match status" value="2"/>
</dbReference>
<proteinExistence type="inferred from homology"/>
<dbReference type="PANTHER" id="PTHR10907">
    <property type="entry name" value="REGUCALCIN"/>
    <property type="match status" value="1"/>
</dbReference>
<dbReference type="InterPro" id="IPR011042">
    <property type="entry name" value="6-blade_b-propeller_TolB-like"/>
</dbReference>
<dbReference type="OMA" id="PVNCKIG"/>
<evidence type="ECO:0000259" key="2">
    <source>
        <dbReference type="Pfam" id="PF08450"/>
    </source>
</evidence>
<dbReference type="RefSeq" id="XP_035676293.1">
    <property type="nucleotide sequence ID" value="XM_035820400.1"/>
</dbReference>
<gene>
    <name evidence="4" type="primary">LOC118415670</name>
</gene>
<reference evidence="4" key="2">
    <citation type="submission" date="2025-08" db="UniProtKB">
        <authorList>
            <consortium name="RefSeq"/>
        </authorList>
    </citation>
    <scope>IDENTIFICATION</scope>
    <source>
        <strain evidence="4">S238N-H82</strain>
        <tissue evidence="4">Testes</tissue>
    </source>
</reference>
<feature type="domain" description="SMP-30/Gluconolactonase/LRE-like region" evidence="2">
    <location>
        <begin position="14"/>
        <end position="76"/>
    </location>
</feature>
<dbReference type="GO" id="GO:0004341">
    <property type="term" value="F:gluconolactonase activity"/>
    <property type="evidence" value="ECO:0000318"/>
    <property type="project" value="GO_Central"/>
</dbReference>
<dbReference type="GO" id="GO:0030234">
    <property type="term" value="F:enzyme regulator activity"/>
    <property type="evidence" value="ECO:0007669"/>
    <property type="project" value="InterPro"/>
</dbReference>
<organism evidence="3 4">
    <name type="scientific">Branchiostoma floridae</name>
    <name type="common">Florida lancelet</name>
    <name type="synonym">Amphioxus</name>
    <dbReference type="NCBI Taxonomy" id="7739"/>
    <lineage>
        <taxon>Eukaryota</taxon>
        <taxon>Metazoa</taxon>
        <taxon>Chordata</taxon>
        <taxon>Cephalochordata</taxon>
        <taxon>Leptocardii</taxon>
        <taxon>Amphioxiformes</taxon>
        <taxon>Branchiostomatidae</taxon>
        <taxon>Branchiostoma</taxon>
    </lineage>
</organism>
<dbReference type="InterPro" id="IPR008367">
    <property type="entry name" value="Regucalcin"/>
</dbReference>
<dbReference type="SUPFAM" id="SSF63829">
    <property type="entry name" value="Calcium-dependent phosphotriesterase"/>
    <property type="match status" value="1"/>
</dbReference>
<evidence type="ECO:0000256" key="1">
    <source>
        <dbReference type="ARBA" id="ARBA00008853"/>
    </source>
</evidence>
<accession>A0A9J7L5I6</accession>
<dbReference type="GO" id="GO:0019853">
    <property type="term" value="P:L-ascorbic acid biosynthetic process"/>
    <property type="evidence" value="ECO:0000318"/>
    <property type="project" value="GO_Central"/>
</dbReference>
<comment type="similarity">
    <text evidence="1">Belongs to the SMP-30/CGR1 family.</text>
</comment>
<reference evidence="3" key="1">
    <citation type="journal article" date="2020" name="Nat. Ecol. Evol.">
        <title>Deeply conserved synteny resolves early events in vertebrate evolution.</title>
        <authorList>
            <person name="Simakov O."/>
            <person name="Marletaz F."/>
            <person name="Yue J.X."/>
            <person name="O'Connell B."/>
            <person name="Jenkins J."/>
            <person name="Brandt A."/>
            <person name="Calef R."/>
            <person name="Tung C.H."/>
            <person name="Huang T.K."/>
            <person name="Schmutz J."/>
            <person name="Satoh N."/>
            <person name="Yu J.K."/>
            <person name="Putnam N.H."/>
            <person name="Green R.E."/>
            <person name="Rokhsar D.S."/>
        </authorList>
    </citation>
    <scope>NUCLEOTIDE SEQUENCE [LARGE SCALE GENOMIC DNA]</scope>
    <source>
        <strain evidence="3">S238N-H82</strain>
    </source>
</reference>
<sequence>MYEYRFLIILPDCVVGAVVPRESGGAVVAAGTKFAFLDFETRELTTVATVDQHKPTNRFNDGKCDAVGRFWAGKETLGRGAFNGVDLSNGLTWSPDNNIMYYIDSLQYSVDAFDFDLSTGTLRNRRQVMAFNPVDGLPDGMCTDTYGKLWIAMYDGGQVLQVDPNTGTQLRSIKFPVPLTTSCCFGGPNLDILYVTSSRVGYSPDEIEQKPLSGCMFQVTGLGARGTTAFCYDG</sequence>
<dbReference type="AlphaFoldDB" id="A0A9J7L5I6"/>
<keyword evidence="3" id="KW-1185">Reference proteome</keyword>
<dbReference type="OrthoDB" id="423498at2759"/>
<dbReference type="GO" id="GO:0005509">
    <property type="term" value="F:calcium ion binding"/>
    <property type="evidence" value="ECO:0000318"/>
    <property type="project" value="GO_Central"/>
</dbReference>
<evidence type="ECO:0000313" key="4">
    <source>
        <dbReference type="RefSeq" id="XP_035676293.1"/>
    </source>
</evidence>
<feature type="domain" description="SMP-30/Gluconolactonase/LRE-like region" evidence="2">
    <location>
        <begin position="83"/>
        <end position="198"/>
    </location>
</feature>
<dbReference type="PRINTS" id="PR01791">
    <property type="entry name" value="REGUCALCIN"/>
</dbReference>
<dbReference type="InterPro" id="IPR013658">
    <property type="entry name" value="SGL"/>
</dbReference>
<dbReference type="Proteomes" id="UP000001554">
    <property type="component" value="Chromosome 5"/>
</dbReference>
<dbReference type="PANTHER" id="PTHR10907:SF47">
    <property type="entry name" value="REGUCALCIN"/>
    <property type="match status" value="1"/>
</dbReference>
<dbReference type="Pfam" id="PF08450">
    <property type="entry name" value="SGL"/>
    <property type="match status" value="2"/>
</dbReference>
<name>A0A9J7L5I6_BRAFL</name>